<reference evidence="1 2" key="1">
    <citation type="journal article" date="2018" name="Mol. Biol. Evol.">
        <title>Broad Genomic Sampling Reveals a Smut Pathogenic Ancestry of the Fungal Clade Ustilaginomycotina.</title>
        <authorList>
            <person name="Kijpornyongpan T."/>
            <person name="Mondo S.J."/>
            <person name="Barry K."/>
            <person name="Sandor L."/>
            <person name="Lee J."/>
            <person name="Lipzen A."/>
            <person name="Pangilinan J."/>
            <person name="LaButti K."/>
            <person name="Hainaut M."/>
            <person name="Henrissat B."/>
            <person name="Grigoriev I.V."/>
            <person name="Spatafora J.W."/>
            <person name="Aime M.C."/>
        </authorList>
    </citation>
    <scope>NUCLEOTIDE SEQUENCE [LARGE SCALE GENOMIC DNA]</scope>
    <source>
        <strain evidence="1 2">MCA 4198</strain>
    </source>
</reference>
<dbReference type="STRING" id="215250.A0A316YM23"/>
<dbReference type="Gene3D" id="3.40.50.720">
    <property type="entry name" value="NAD(P)-binding Rossmann-like Domain"/>
    <property type="match status" value="1"/>
</dbReference>
<dbReference type="Pfam" id="PF13602">
    <property type="entry name" value="ADH_zinc_N_2"/>
    <property type="match status" value="1"/>
</dbReference>
<dbReference type="Proteomes" id="UP000245768">
    <property type="component" value="Unassembled WGS sequence"/>
</dbReference>
<keyword evidence="2" id="KW-1185">Reference proteome</keyword>
<evidence type="ECO:0000313" key="1">
    <source>
        <dbReference type="EMBL" id="PWN88785.1"/>
    </source>
</evidence>
<dbReference type="RefSeq" id="XP_025375983.1">
    <property type="nucleotide sequence ID" value="XM_025522535.1"/>
</dbReference>
<proteinExistence type="predicted"/>
<evidence type="ECO:0008006" key="3">
    <source>
        <dbReference type="Google" id="ProtNLM"/>
    </source>
</evidence>
<protein>
    <recommendedName>
        <fullName evidence="3">NAD(P)-binding protein</fullName>
    </recommendedName>
</protein>
<gene>
    <name evidence="1" type="ORF">FA10DRAFT_268929</name>
</gene>
<dbReference type="Gene3D" id="3.90.180.10">
    <property type="entry name" value="Medium-chain alcohol dehydrogenases, catalytic domain"/>
    <property type="match status" value="1"/>
</dbReference>
<evidence type="ECO:0000313" key="2">
    <source>
        <dbReference type="Proteomes" id="UP000245768"/>
    </source>
</evidence>
<sequence>MILDCADAFEVWKTAGKTLNKEGSYVNVGADLTQGVLPVLRRMISYYFRPSWLGGVPRSYKRPGEIASKRNMDELAELVDQNVITPVVDSEYSFEDTVAAYDRVMSNRAMGKVIVRVR</sequence>
<name>A0A316YM23_9BASI</name>
<dbReference type="AlphaFoldDB" id="A0A316YM23"/>
<dbReference type="OrthoDB" id="3509362at2759"/>
<accession>A0A316YM23</accession>
<dbReference type="GeneID" id="37044451"/>
<organism evidence="1 2">
    <name type="scientific">Acaromyces ingoldii</name>
    <dbReference type="NCBI Taxonomy" id="215250"/>
    <lineage>
        <taxon>Eukaryota</taxon>
        <taxon>Fungi</taxon>
        <taxon>Dikarya</taxon>
        <taxon>Basidiomycota</taxon>
        <taxon>Ustilaginomycotina</taxon>
        <taxon>Exobasidiomycetes</taxon>
        <taxon>Exobasidiales</taxon>
        <taxon>Cryptobasidiaceae</taxon>
        <taxon>Acaromyces</taxon>
    </lineage>
</organism>
<dbReference type="InParanoid" id="A0A316YM23"/>
<dbReference type="EMBL" id="KZ819638">
    <property type="protein sequence ID" value="PWN88785.1"/>
    <property type="molecule type" value="Genomic_DNA"/>
</dbReference>